<accession>A0A7Z7AXZ8</accession>
<dbReference type="RefSeq" id="WP_091710507.1">
    <property type="nucleotide sequence ID" value="NZ_FNCA01000007.1"/>
</dbReference>
<comment type="caution">
    <text evidence="1">The sequence shown here is derived from an EMBL/GenBank/DDBJ whole genome shotgun (WGS) entry which is preliminary data.</text>
</comment>
<organism evidence="1 2">
    <name type="scientific">Methanolobus vulcani</name>
    <dbReference type="NCBI Taxonomy" id="38026"/>
    <lineage>
        <taxon>Archaea</taxon>
        <taxon>Methanobacteriati</taxon>
        <taxon>Methanobacteriota</taxon>
        <taxon>Stenosarchaea group</taxon>
        <taxon>Methanomicrobia</taxon>
        <taxon>Methanosarcinales</taxon>
        <taxon>Methanosarcinaceae</taxon>
        <taxon>Methanolobus</taxon>
    </lineage>
</organism>
<evidence type="ECO:0000313" key="2">
    <source>
        <dbReference type="Proteomes" id="UP000199259"/>
    </source>
</evidence>
<protein>
    <submittedName>
        <fullName evidence="1">Putative methanogenesis marker protein 17</fullName>
    </submittedName>
</protein>
<gene>
    <name evidence="1" type="ORF">SAMN04488589_2223</name>
</gene>
<dbReference type="PIRSF" id="PIRSF019464">
    <property type="entry name" value="UCP019464"/>
    <property type="match status" value="1"/>
</dbReference>
<reference evidence="1 2" key="1">
    <citation type="submission" date="2016-10" db="EMBL/GenBank/DDBJ databases">
        <authorList>
            <person name="Varghese N."/>
            <person name="Submissions S."/>
        </authorList>
    </citation>
    <scope>NUCLEOTIDE SEQUENCE [LARGE SCALE GENOMIC DNA]</scope>
    <source>
        <strain evidence="1 2">PL 12/M</strain>
    </source>
</reference>
<dbReference type="Pfam" id="PF09886">
    <property type="entry name" value="DUF2113"/>
    <property type="match status" value="1"/>
</dbReference>
<sequence>MEPLETFIVESTVPEEGDAYKSIVADIITELVLGGAIGRIKVRVRPEDSLFLMAIILRGSQPTVKVSDMGSVDVTNHITKEITISIEQEKYLPQLLEQLWAKYGRTGVRQPERKTLILTAENLDEEVEYLRNLVVADPQKTLQSRLVEMAIRATPEGFRVRYHSMDKHVFVFAATEDILKKEWIQEAQDIATELQEDE</sequence>
<proteinExistence type="predicted"/>
<dbReference type="OrthoDB" id="52971at2157"/>
<dbReference type="NCBIfam" id="TIGR03291">
    <property type="entry name" value="methan_mark_17"/>
    <property type="match status" value="1"/>
</dbReference>
<dbReference type="AlphaFoldDB" id="A0A7Z7AXZ8"/>
<dbReference type="Proteomes" id="UP000199259">
    <property type="component" value="Unassembled WGS sequence"/>
</dbReference>
<name>A0A7Z7AXZ8_9EURY</name>
<evidence type="ECO:0000313" key="1">
    <source>
        <dbReference type="EMBL" id="SDG12128.1"/>
    </source>
</evidence>
<dbReference type="InterPro" id="IPR016762">
    <property type="entry name" value="Methan_mark_17"/>
</dbReference>
<dbReference type="EMBL" id="FNCA01000007">
    <property type="protein sequence ID" value="SDG12128.1"/>
    <property type="molecule type" value="Genomic_DNA"/>
</dbReference>
<keyword evidence="2" id="KW-1185">Reference proteome</keyword>